<dbReference type="AlphaFoldDB" id="A0A026X1K5"/>
<dbReference type="EMBL" id="KK107027">
    <property type="protein sequence ID" value="EZA62180.1"/>
    <property type="molecule type" value="Genomic_DNA"/>
</dbReference>
<dbReference type="OrthoDB" id="7553767at2759"/>
<evidence type="ECO:0000313" key="2">
    <source>
        <dbReference type="Proteomes" id="UP000053097"/>
    </source>
</evidence>
<evidence type="ECO:0000313" key="1">
    <source>
        <dbReference type="EMBL" id="EZA62180.1"/>
    </source>
</evidence>
<proteinExistence type="predicted"/>
<name>A0A026X1K5_OOCBI</name>
<sequence>MEAELKRMNTLLEEIVRHQRNRDRPNQVRKPRILPISSIREMDAFEGATDDIFFDTGVKFQTLIFIWLVATESSIYHVKYFWNHKYKFFSVGQ</sequence>
<accession>A0A026X1K5</accession>
<keyword evidence="2" id="KW-1185">Reference proteome</keyword>
<reference evidence="1 2" key="1">
    <citation type="journal article" date="2014" name="Curr. Biol.">
        <title>The genome of the clonal raider ant Cerapachys biroi.</title>
        <authorList>
            <person name="Oxley P.R."/>
            <person name="Ji L."/>
            <person name="Fetter-Pruneda I."/>
            <person name="McKenzie S.K."/>
            <person name="Li C."/>
            <person name="Hu H."/>
            <person name="Zhang G."/>
            <person name="Kronauer D.J."/>
        </authorList>
    </citation>
    <scope>NUCLEOTIDE SEQUENCE [LARGE SCALE GENOMIC DNA]</scope>
</reference>
<dbReference type="Proteomes" id="UP000053097">
    <property type="component" value="Unassembled WGS sequence"/>
</dbReference>
<gene>
    <name evidence="1" type="ORF">X777_05316</name>
</gene>
<protein>
    <submittedName>
        <fullName evidence="1">Uncharacterized protein</fullName>
    </submittedName>
</protein>
<organism evidence="1 2">
    <name type="scientific">Ooceraea biroi</name>
    <name type="common">Clonal raider ant</name>
    <name type="synonym">Cerapachys biroi</name>
    <dbReference type="NCBI Taxonomy" id="2015173"/>
    <lineage>
        <taxon>Eukaryota</taxon>
        <taxon>Metazoa</taxon>
        <taxon>Ecdysozoa</taxon>
        <taxon>Arthropoda</taxon>
        <taxon>Hexapoda</taxon>
        <taxon>Insecta</taxon>
        <taxon>Pterygota</taxon>
        <taxon>Neoptera</taxon>
        <taxon>Endopterygota</taxon>
        <taxon>Hymenoptera</taxon>
        <taxon>Apocrita</taxon>
        <taxon>Aculeata</taxon>
        <taxon>Formicoidea</taxon>
        <taxon>Formicidae</taxon>
        <taxon>Dorylinae</taxon>
        <taxon>Ooceraea</taxon>
    </lineage>
</organism>